<reference evidence="2 5" key="3">
    <citation type="submission" date="2019-12" db="EMBL/GenBank/DDBJ databases">
        <title>Chromosome-level assembly of the Caenorhabditis remanei genome.</title>
        <authorList>
            <person name="Teterina A.A."/>
            <person name="Willis J.H."/>
            <person name="Phillips P.C."/>
        </authorList>
    </citation>
    <scope>NUCLEOTIDE SEQUENCE [LARGE SCALE GENOMIC DNA]</scope>
    <source>
        <strain evidence="2 5">PX506</strain>
        <tissue evidence="2">Whole organism</tissue>
    </source>
</reference>
<gene>
    <name evidence="3" type="ORF">FL82_03253</name>
    <name evidence="2" type="ORF">GCK72_015158</name>
</gene>
<dbReference type="EMBL" id="WUAV01000004">
    <property type="protein sequence ID" value="KAF1758698.1"/>
    <property type="molecule type" value="Genomic_DNA"/>
</dbReference>
<evidence type="ECO:0000313" key="5">
    <source>
        <dbReference type="Proteomes" id="UP000483820"/>
    </source>
</evidence>
<name>A0A261AI07_CAERE</name>
<dbReference type="Proteomes" id="UP000483820">
    <property type="component" value="Chromosome IV"/>
</dbReference>
<comment type="caution">
    <text evidence="3">The sequence shown here is derived from an EMBL/GenBank/DDBJ whole genome shotgun (WGS) entry which is preliminary data.</text>
</comment>
<evidence type="ECO:0000313" key="3">
    <source>
        <dbReference type="EMBL" id="OZF97598.1"/>
    </source>
</evidence>
<proteinExistence type="predicted"/>
<evidence type="ECO:0000313" key="2">
    <source>
        <dbReference type="EMBL" id="KAF1758698.1"/>
    </source>
</evidence>
<reference evidence="3" key="1">
    <citation type="submission" date="2017-08" db="EMBL/GenBank/DDBJ databases">
        <authorList>
            <person name="de Groot N.N."/>
        </authorList>
    </citation>
    <scope>NUCLEOTIDE SEQUENCE [LARGE SCALE GENOMIC DNA]</scope>
    <source>
        <strain evidence="3">PX439</strain>
    </source>
</reference>
<feature type="signal peptide" evidence="1">
    <location>
        <begin position="1"/>
        <end position="22"/>
    </location>
</feature>
<feature type="non-terminal residue" evidence="3">
    <location>
        <position position="1"/>
    </location>
</feature>
<sequence length="203" mass="22913">MRPLHLCSALLFTILVPVLVESQYPITYGCMAQILAYSPMNKLNTFVNNINNKDTTLALKKKRANSWVPSNMGTHKFPALDIYGTSSGALSGVISLLDHRNTVGLFWNDLTPGLTKVFNASVAKTYKNMWAKTDKVHDNAFFDALNEWYAYCHYHSPAGKRTGLYNAIQTVTAKYTNNTNLNFEPMGSSFNTRFFLMIMMGMW</sequence>
<dbReference type="EMBL" id="NMWX01000006">
    <property type="protein sequence ID" value="OZF97598.1"/>
    <property type="molecule type" value="Genomic_DNA"/>
</dbReference>
<keyword evidence="4" id="KW-1185">Reference proteome</keyword>
<accession>A0A261AI07</accession>
<dbReference type="AlphaFoldDB" id="A0A261AI07"/>
<protein>
    <recommendedName>
        <fullName evidence="6">Phospholipase B-like</fullName>
    </recommendedName>
</protein>
<keyword evidence="1" id="KW-0732">Signal</keyword>
<evidence type="ECO:0000256" key="1">
    <source>
        <dbReference type="SAM" id="SignalP"/>
    </source>
</evidence>
<evidence type="ECO:0000313" key="4">
    <source>
        <dbReference type="Proteomes" id="UP000216624"/>
    </source>
</evidence>
<organism evidence="3 4">
    <name type="scientific">Caenorhabditis remanei</name>
    <name type="common">Caenorhabditis vulgaris</name>
    <dbReference type="NCBI Taxonomy" id="31234"/>
    <lineage>
        <taxon>Eukaryota</taxon>
        <taxon>Metazoa</taxon>
        <taxon>Ecdysozoa</taxon>
        <taxon>Nematoda</taxon>
        <taxon>Chromadorea</taxon>
        <taxon>Rhabditida</taxon>
        <taxon>Rhabditina</taxon>
        <taxon>Rhabditomorpha</taxon>
        <taxon>Rhabditoidea</taxon>
        <taxon>Rhabditidae</taxon>
        <taxon>Peloderinae</taxon>
        <taxon>Caenorhabditis</taxon>
    </lineage>
</organism>
<evidence type="ECO:0008006" key="6">
    <source>
        <dbReference type="Google" id="ProtNLM"/>
    </source>
</evidence>
<feature type="chain" id="PRO_5044571720" description="Phospholipase B-like" evidence="1">
    <location>
        <begin position="23"/>
        <end position="203"/>
    </location>
</feature>
<reference evidence="4" key="2">
    <citation type="submission" date="2017-08" db="EMBL/GenBank/DDBJ databases">
        <authorList>
            <person name="Fierst J.L."/>
        </authorList>
    </citation>
    <scope>NUCLEOTIDE SEQUENCE [LARGE SCALE GENOMIC DNA]</scope>
    <source>
        <strain evidence="4">PX439</strain>
    </source>
</reference>
<dbReference type="Proteomes" id="UP000216624">
    <property type="component" value="Unassembled WGS sequence"/>
</dbReference>